<accession>A0A285EAK8</accession>
<proteinExistence type="predicted"/>
<dbReference type="InterPro" id="IPR003673">
    <property type="entry name" value="CoA-Trfase_fam_III"/>
</dbReference>
<keyword evidence="3" id="KW-1185">Reference proteome</keyword>
<dbReference type="GO" id="GO:0003824">
    <property type="term" value="F:catalytic activity"/>
    <property type="evidence" value="ECO:0007669"/>
    <property type="project" value="InterPro"/>
</dbReference>
<gene>
    <name evidence="2" type="ORF">SAMN06893097_103196</name>
</gene>
<dbReference type="PANTHER" id="PTHR48228:SF5">
    <property type="entry name" value="ALPHA-METHYLACYL-COA RACEMASE"/>
    <property type="match status" value="1"/>
</dbReference>
<dbReference type="InterPro" id="IPR050509">
    <property type="entry name" value="CoA-transferase_III"/>
</dbReference>
<evidence type="ECO:0000313" key="3">
    <source>
        <dbReference type="Proteomes" id="UP000219514"/>
    </source>
</evidence>
<sequence length="369" mass="39293">MTGPLRALRVVELASIGPGPHAAMILADLGADVVRVERPDAPFGLGPQGRNEQLRGRRTVTADLKSPADRETVLQLLARADVLIEGYRPGVAERLGLGPQDCQRVNPRLVYGRMTGWGQDGPLANRAGHDINYLAIAGILNAVGRAGQRPVPPLNLIGDYGGGSMFLLTGILAALWERERSGVGQVVDAAMLDGTSVLGHMLWSMYGGGAWTARRGENFLDGGAPFYDTYECADGGYMAVGAVEPQFYQRLLEGVGLAGEDLPGQHDRSGWPALRARLTDAFLSEPRQHWTDVFAAVDACVTPVLSFDEASRHEHVVARGVVTELNGIVQPSPAPRFSRTDPGTPAPPPSEPTDVGVVIAEWSGQASQA</sequence>
<dbReference type="PANTHER" id="PTHR48228">
    <property type="entry name" value="SUCCINYL-COA--D-CITRAMALATE COA-TRANSFERASE"/>
    <property type="match status" value="1"/>
</dbReference>
<dbReference type="EMBL" id="OBDO01000003">
    <property type="protein sequence ID" value="SNX96027.1"/>
    <property type="molecule type" value="Genomic_DNA"/>
</dbReference>
<dbReference type="OrthoDB" id="9797653at2"/>
<dbReference type="FunFam" id="3.40.50.10540:FF:000004">
    <property type="entry name" value="Probable alpha-methylacyl-CoA racemase mcr"/>
    <property type="match status" value="1"/>
</dbReference>
<evidence type="ECO:0000313" key="2">
    <source>
        <dbReference type="EMBL" id="SNX96027.1"/>
    </source>
</evidence>
<dbReference type="InterPro" id="IPR023606">
    <property type="entry name" value="CoA-Trfase_III_dom_1_sf"/>
</dbReference>
<organism evidence="2 3">
    <name type="scientific">Geodermatophilus sabuli</name>
    <dbReference type="NCBI Taxonomy" id="1564158"/>
    <lineage>
        <taxon>Bacteria</taxon>
        <taxon>Bacillati</taxon>
        <taxon>Actinomycetota</taxon>
        <taxon>Actinomycetes</taxon>
        <taxon>Geodermatophilales</taxon>
        <taxon>Geodermatophilaceae</taxon>
        <taxon>Geodermatophilus</taxon>
    </lineage>
</organism>
<name>A0A285EAK8_9ACTN</name>
<dbReference type="SUPFAM" id="SSF89796">
    <property type="entry name" value="CoA-transferase family III (CaiB/BaiF)"/>
    <property type="match status" value="1"/>
</dbReference>
<dbReference type="Gene3D" id="3.30.1540.10">
    <property type="entry name" value="formyl-coa transferase, domain 3"/>
    <property type="match status" value="1"/>
</dbReference>
<dbReference type="InterPro" id="IPR044855">
    <property type="entry name" value="CoA-Trfase_III_dom3_sf"/>
</dbReference>
<dbReference type="Pfam" id="PF02515">
    <property type="entry name" value="CoA_transf_3"/>
    <property type="match status" value="1"/>
</dbReference>
<protein>
    <submittedName>
        <fullName evidence="2">Alpha-methylacyl-CoA racemase</fullName>
    </submittedName>
</protein>
<feature type="region of interest" description="Disordered" evidence="1">
    <location>
        <begin position="329"/>
        <end position="356"/>
    </location>
</feature>
<dbReference type="Gene3D" id="3.40.50.10540">
    <property type="entry name" value="Crotonobetainyl-coa:carnitine coa-transferase, domain 1"/>
    <property type="match status" value="1"/>
</dbReference>
<reference evidence="2 3" key="1">
    <citation type="submission" date="2017-09" db="EMBL/GenBank/DDBJ databases">
        <authorList>
            <person name="Ehlers B."/>
            <person name="Leendertz F.H."/>
        </authorList>
    </citation>
    <scope>NUCLEOTIDE SEQUENCE [LARGE SCALE GENOMIC DNA]</scope>
    <source>
        <strain evidence="2 3">DSM 46844</strain>
    </source>
</reference>
<evidence type="ECO:0000256" key="1">
    <source>
        <dbReference type="SAM" id="MobiDB-lite"/>
    </source>
</evidence>
<dbReference type="RefSeq" id="WP_097206053.1">
    <property type="nucleotide sequence ID" value="NZ_JACHXB010000004.1"/>
</dbReference>
<dbReference type="Proteomes" id="UP000219514">
    <property type="component" value="Unassembled WGS sequence"/>
</dbReference>
<dbReference type="AlphaFoldDB" id="A0A285EAK8"/>